<gene>
    <name evidence="2" type="ORF">EVOR1521_LOCUS23364</name>
</gene>
<keyword evidence="3" id="KW-1185">Reference proteome</keyword>
<name>A0AA36J7G7_9DINO</name>
<proteinExistence type="predicted"/>
<feature type="region of interest" description="Disordered" evidence="1">
    <location>
        <begin position="1"/>
        <end position="154"/>
    </location>
</feature>
<protein>
    <submittedName>
        <fullName evidence="2">Uncharacterized protein</fullName>
    </submittedName>
</protein>
<accession>A0AA36J7G7</accession>
<feature type="compositionally biased region" description="Basic and acidic residues" evidence="1">
    <location>
        <begin position="120"/>
        <end position="139"/>
    </location>
</feature>
<organism evidence="2 3">
    <name type="scientific">Effrenium voratum</name>
    <dbReference type="NCBI Taxonomy" id="2562239"/>
    <lineage>
        <taxon>Eukaryota</taxon>
        <taxon>Sar</taxon>
        <taxon>Alveolata</taxon>
        <taxon>Dinophyceae</taxon>
        <taxon>Suessiales</taxon>
        <taxon>Symbiodiniaceae</taxon>
        <taxon>Effrenium</taxon>
    </lineage>
</organism>
<feature type="compositionally biased region" description="Basic and acidic residues" evidence="1">
    <location>
        <begin position="88"/>
        <end position="101"/>
    </location>
</feature>
<sequence length="366" mass="40385">MEITEPVQLVPTNEPLESQNRYGLCQRTSPKLIGRRPAVRLVPTNEPEVKRKEAVEIKDPVQPMPVDNANPHDEGGSEANSNDADMPEGERTQAIEGHADESDGEDSEASMNQADEPEDEKAIESHADESKGREDEAKGKQRGPGARLMSPRPSEKVSTLCTRLSFVFDLGLPLVLVRPWRFTTQSRQAPAGAAISDDEESVDEKQASGIRRCRCANRWRQDASSSQRWKQAAQALFRRAMAMMRTRTKSRGLPLPRDRVGAAPAAEHGLCARSSWAEGQHIGAKRHPLHAGVARRAWTAQEDDIAEDRLDLEKAADLQRKRRPSLVSWSCAALAARQYVRCGFSGAVELRKSEAGRSSREVEGSG</sequence>
<dbReference type="AlphaFoldDB" id="A0AA36J7G7"/>
<feature type="compositionally biased region" description="Basic and acidic residues" evidence="1">
    <location>
        <begin position="47"/>
        <end position="59"/>
    </location>
</feature>
<comment type="caution">
    <text evidence="2">The sequence shown here is derived from an EMBL/GenBank/DDBJ whole genome shotgun (WGS) entry which is preliminary data.</text>
</comment>
<evidence type="ECO:0000256" key="1">
    <source>
        <dbReference type="SAM" id="MobiDB-lite"/>
    </source>
</evidence>
<evidence type="ECO:0000313" key="3">
    <source>
        <dbReference type="Proteomes" id="UP001178507"/>
    </source>
</evidence>
<evidence type="ECO:0000313" key="2">
    <source>
        <dbReference type="EMBL" id="CAJ1399913.1"/>
    </source>
</evidence>
<reference evidence="2" key="1">
    <citation type="submission" date="2023-08" db="EMBL/GenBank/DDBJ databases">
        <authorList>
            <person name="Chen Y."/>
            <person name="Shah S."/>
            <person name="Dougan E. K."/>
            <person name="Thang M."/>
            <person name="Chan C."/>
        </authorList>
    </citation>
    <scope>NUCLEOTIDE SEQUENCE</scope>
</reference>
<dbReference type="EMBL" id="CAUJNA010003352">
    <property type="protein sequence ID" value="CAJ1399913.1"/>
    <property type="molecule type" value="Genomic_DNA"/>
</dbReference>
<feature type="compositionally biased region" description="Polar residues" evidence="1">
    <location>
        <begin position="15"/>
        <end position="29"/>
    </location>
</feature>
<dbReference type="Proteomes" id="UP001178507">
    <property type="component" value="Unassembled WGS sequence"/>
</dbReference>